<accession>A0ABV9KIW5</accession>
<keyword evidence="3" id="KW-1185">Reference proteome</keyword>
<feature type="domain" description="Hedgehog/Intein (Hint)" evidence="1">
    <location>
        <begin position="64"/>
        <end position="196"/>
    </location>
</feature>
<evidence type="ECO:0000313" key="2">
    <source>
        <dbReference type="EMBL" id="MFC4669896.1"/>
    </source>
</evidence>
<comment type="caution">
    <text evidence="2">The sequence shown here is derived from an EMBL/GenBank/DDBJ whole genome shotgun (WGS) entry which is preliminary data.</text>
</comment>
<dbReference type="EMBL" id="JBHSGI010000024">
    <property type="protein sequence ID" value="MFC4669896.1"/>
    <property type="molecule type" value="Genomic_DNA"/>
</dbReference>
<gene>
    <name evidence="2" type="ORF">ACFO5X_15130</name>
</gene>
<dbReference type="Proteomes" id="UP001595973">
    <property type="component" value="Unassembled WGS sequence"/>
</dbReference>
<name>A0ABV9KIW5_9RHOB</name>
<sequence>MHTPTLRSRARPATRELAERAGGLAPSDRRVLEAVLSQTGNCAPEAQPGQRADTPAPLIWNLPGFEGKCRITTIFGELPVEALRRRDQVRTICGAFKEVKKVEAIRLDADFLERHPAAQPVMIRARAMGGAFPVRHMLVSPAQKLWLSRPGDGFIARTAQQMEDTPNMMRSRRNDITYYRFHLGDEEMVSVEGTWFCTTPF</sequence>
<evidence type="ECO:0000259" key="1">
    <source>
        <dbReference type="Pfam" id="PF13403"/>
    </source>
</evidence>
<reference evidence="3" key="1">
    <citation type="journal article" date="2019" name="Int. J. Syst. Evol. Microbiol.">
        <title>The Global Catalogue of Microorganisms (GCM) 10K type strain sequencing project: providing services to taxonomists for standard genome sequencing and annotation.</title>
        <authorList>
            <consortium name="The Broad Institute Genomics Platform"/>
            <consortium name="The Broad Institute Genome Sequencing Center for Infectious Disease"/>
            <person name="Wu L."/>
            <person name="Ma J."/>
        </authorList>
    </citation>
    <scope>NUCLEOTIDE SEQUENCE [LARGE SCALE GENOMIC DNA]</scope>
    <source>
        <strain evidence="3">CGMCC 4.7283</strain>
    </source>
</reference>
<dbReference type="InterPro" id="IPR028992">
    <property type="entry name" value="Hedgehog/Intein_dom"/>
</dbReference>
<dbReference type="Pfam" id="PF13403">
    <property type="entry name" value="Hint_2"/>
    <property type="match status" value="1"/>
</dbReference>
<proteinExistence type="predicted"/>
<protein>
    <submittedName>
        <fullName evidence="2">Hint domain-containing protein</fullName>
    </submittedName>
</protein>
<organism evidence="2 3">
    <name type="scientific">Seohaeicola nanhaiensis</name>
    <dbReference type="NCBI Taxonomy" id="1387282"/>
    <lineage>
        <taxon>Bacteria</taxon>
        <taxon>Pseudomonadati</taxon>
        <taxon>Pseudomonadota</taxon>
        <taxon>Alphaproteobacteria</taxon>
        <taxon>Rhodobacterales</taxon>
        <taxon>Roseobacteraceae</taxon>
        <taxon>Seohaeicola</taxon>
    </lineage>
</organism>
<evidence type="ECO:0000313" key="3">
    <source>
        <dbReference type="Proteomes" id="UP001595973"/>
    </source>
</evidence>
<dbReference type="RefSeq" id="WP_380718332.1">
    <property type="nucleotide sequence ID" value="NZ_JBHSGI010000024.1"/>
</dbReference>